<evidence type="ECO:0000256" key="2">
    <source>
        <dbReference type="ARBA" id="ARBA00022827"/>
    </source>
</evidence>
<dbReference type="GO" id="GO:0016491">
    <property type="term" value="F:oxidoreductase activity"/>
    <property type="evidence" value="ECO:0007669"/>
    <property type="project" value="UniProtKB-KW"/>
</dbReference>
<proteinExistence type="predicted"/>
<dbReference type="EMBL" id="KN840553">
    <property type="protein sequence ID" value="KIP05117.1"/>
    <property type="molecule type" value="Genomic_DNA"/>
</dbReference>
<reference evidence="5 6" key="1">
    <citation type="journal article" date="2014" name="PLoS Genet.">
        <title>Analysis of the Phlebiopsis gigantea genome, transcriptome and secretome provides insight into its pioneer colonization strategies of wood.</title>
        <authorList>
            <person name="Hori C."/>
            <person name="Ishida T."/>
            <person name="Igarashi K."/>
            <person name="Samejima M."/>
            <person name="Suzuki H."/>
            <person name="Master E."/>
            <person name="Ferreira P."/>
            <person name="Ruiz-Duenas F.J."/>
            <person name="Held B."/>
            <person name="Canessa P."/>
            <person name="Larrondo L.F."/>
            <person name="Schmoll M."/>
            <person name="Druzhinina I.S."/>
            <person name="Kubicek C.P."/>
            <person name="Gaskell J.A."/>
            <person name="Kersten P."/>
            <person name="St John F."/>
            <person name="Glasner J."/>
            <person name="Sabat G."/>
            <person name="Splinter BonDurant S."/>
            <person name="Syed K."/>
            <person name="Yadav J."/>
            <person name="Mgbeahuruike A.C."/>
            <person name="Kovalchuk A."/>
            <person name="Asiegbu F.O."/>
            <person name="Lackner G."/>
            <person name="Hoffmeister D."/>
            <person name="Rencoret J."/>
            <person name="Gutierrez A."/>
            <person name="Sun H."/>
            <person name="Lindquist E."/>
            <person name="Barry K."/>
            <person name="Riley R."/>
            <person name="Grigoriev I.V."/>
            <person name="Henrissat B."/>
            <person name="Kues U."/>
            <person name="Berka R.M."/>
            <person name="Martinez A.T."/>
            <person name="Covert S.F."/>
            <person name="Blanchette R.A."/>
            <person name="Cullen D."/>
        </authorList>
    </citation>
    <scope>NUCLEOTIDE SEQUENCE [LARGE SCALE GENOMIC DNA]</scope>
    <source>
        <strain evidence="5 6">11061_1 CR5-6</strain>
    </source>
</reference>
<evidence type="ECO:0000256" key="1">
    <source>
        <dbReference type="ARBA" id="ARBA00022630"/>
    </source>
</evidence>
<dbReference type="Gene3D" id="3.50.50.60">
    <property type="entry name" value="FAD/NAD(P)-binding domain"/>
    <property type="match status" value="1"/>
</dbReference>
<dbReference type="HOGENOM" id="CLU_009665_6_3_1"/>
<organism evidence="5 6">
    <name type="scientific">Phlebiopsis gigantea (strain 11061_1 CR5-6)</name>
    <name type="common">White-rot fungus</name>
    <name type="synonym">Peniophora gigantea</name>
    <dbReference type="NCBI Taxonomy" id="745531"/>
    <lineage>
        <taxon>Eukaryota</taxon>
        <taxon>Fungi</taxon>
        <taxon>Dikarya</taxon>
        <taxon>Basidiomycota</taxon>
        <taxon>Agaricomycotina</taxon>
        <taxon>Agaricomycetes</taxon>
        <taxon>Polyporales</taxon>
        <taxon>Phanerochaetaceae</taxon>
        <taxon>Phlebiopsis</taxon>
    </lineage>
</organism>
<feature type="domain" description="FAD-binding" evidence="4">
    <location>
        <begin position="317"/>
        <end position="380"/>
    </location>
</feature>
<evidence type="ECO:0000259" key="4">
    <source>
        <dbReference type="Pfam" id="PF01494"/>
    </source>
</evidence>
<keyword evidence="3" id="KW-0560">Oxidoreductase</keyword>
<dbReference type="InterPro" id="IPR036188">
    <property type="entry name" value="FAD/NAD-bd_sf"/>
</dbReference>
<sequence length="442" mass="48759">MSSSQPRFTVGICGGGVSGLCIAVALSRCPDIEVHVYEAANSFKEIGAGVMIWGRAWRALSLLGLDQVFREVAGAPADGSADPQFGFDYRRSDLGSEGFLIHRHVLPYPGHNFHRAHFLDALADLLPAGVAHLGKRLVSFTYKNTPTGQVGLHFVDGTSATCDVLLGCDGIRSVVRRCMFEGLARDGRPQLTQYIEPMWTGEILYRCLIPSEELPLKNGGKHPVLQRPIIYCGNNKHFFGYSIGRQKWVNVGGFVTTPGRRGDTWEEPWVSECSVQEVVESFAGWERDLQDIIKCVERPMKWAVHQVKPLPFFAHRHVALVGDAAHAMTTHQASGAEQAIEDACVLAALLSHSSVTQANLSQALKAYERVRLPIAQHVMAVSAATGELYEMRNGLNGDGYSAWISELKTLWRWVAGEDLKTEINKALVMTRDIGGTRFQYKL</sequence>
<evidence type="ECO:0000313" key="5">
    <source>
        <dbReference type="EMBL" id="KIP05117.1"/>
    </source>
</evidence>
<dbReference type="PANTHER" id="PTHR46720:SF3">
    <property type="entry name" value="FAD-BINDING DOMAIN-CONTAINING PROTEIN-RELATED"/>
    <property type="match status" value="1"/>
</dbReference>
<dbReference type="Proteomes" id="UP000053257">
    <property type="component" value="Unassembled WGS sequence"/>
</dbReference>
<keyword evidence="6" id="KW-1185">Reference proteome</keyword>
<evidence type="ECO:0000313" key="6">
    <source>
        <dbReference type="Proteomes" id="UP000053257"/>
    </source>
</evidence>
<keyword evidence="1" id="KW-0285">Flavoprotein</keyword>
<dbReference type="InterPro" id="IPR051104">
    <property type="entry name" value="FAD_monoxygenase"/>
</dbReference>
<dbReference type="PRINTS" id="PR00420">
    <property type="entry name" value="RNGMNOXGNASE"/>
</dbReference>
<evidence type="ECO:0000256" key="3">
    <source>
        <dbReference type="ARBA" id="ARBA00023002"/>
    </source>
</evidence>
<keyword evidence="2" id="KW-0274">FAD</keyword>
<dbReference type="AlphaFoldDB" id="A0A0C3S4N0"/>
<accession>A0A0C3S4N0</accession>
<protein>
    <recommendedName>
        <fullName evidence="4">FAD-binding domain-containing protein</fullName>
    </recommendedName>
</protein>
<dbReference type="OrthoDB" id="417877at2759"/>
<dbReference type="PANTHER" id="PTHR46720">
    <property type="entry name" value="HYDROXYLASE, PUTATIVE (AFU_ORTHOLOGUE AFUA_3G01460)-RELATED"/>
    <property type="match status" value="1"/>
</dbReference>
<dbReference type="Pfam" id="PF01494">
    <property type="entry name" value="FAD_binding_3"/>
    <property type="match status" value="1"/>
</dbReference>
<name>A0A0C3S4N0_PHLG1</name>
<dbReference type="GO" id="GO:0044550">
    <property type="term" value="P:secondary metabolite biosynthetic process"/>
    <property type="evidence" value="ECO:0007669"/>
    <property type="project" value="TreeGrafter"/>
</dbReference>
<gene>
    <name evidence="5" type="ORF">PHLGIDRAFT_168146</name>
</gene>
<dbReference type="SUPFAM" id="SSF51905">
    <property type="entry name" value="FAD/NAD(P)-binding domain"/>
    <property type="match status" value="1"/>
</dbReference>
<dbReference type="SUPFAM" id="SSF54373">
    <property type="entry name" value="FAD-linked reductases, C-terminal domain"/>
    <property type="match status" value="1"/>
</dbReference>
<dbReference type="STRING" id="745531.A0A0C3S4N0"/>
<dbReference type="InterPro" id="IPR002938">
    <property type="entry name" value="FAD-bd"/>
</dbReference>
<dbReference type="GO" id="GO:0071949">
    <property type="term" value="F:FAD binding"/>
    <property type="evidence" value="ECO:0007669"/>
    <property type="project" value="InterPro"/>
</dbReference>